<dbReference type="AlphaFoldDB" id="A0A6A9QP26"/>
<accession>A0A6A9QP26</accession>
<evidence type="ECO:0000313" key="3">
    <source>
        <dbReference type="Proteomes" id="UP000470772"/>
    </source>
</evidence>
<protein>
    <submittedName>
        <fullName evidence="2">PIN domain-containing protein</fullName>
    </submittedName>
</protein>
<dbReference type="InterPro" id="IPR052106">
    <property type="entry name" value="PINc/VapC_TA"/>
</dbReference>
<evidence type="ECO:0000259" key="1">
    <source>
        <dbReference type="SMART" id="SM00670"/>
    </source>
</evidence>
<proteinExistence type="predicted"/>
<evidence type="ECO:0000313" key="2">
    <source>
        <dbReference type="EMBL" id="MUN28941.1"/>
    </source>
</evidence>
<dbReference type="EMBL" id="WGGD01000005">
    <property type="protein sequence ID" value="MUN28941.1"/>
    <property type="molecule type" value="Genomic_DNA"/>
</dbReference>
<sequence length="133" mass="15484">MIFLDANFLVYLNLNVDEIRDYYLELLDQESLFLDPLVMDEVIYVSRKKYSVNFVDTINFLDELVSPYVVLLSITAKEYEKAKEVMLKYGLKPSDAFHVAVMLNNSILTVLSEDSDFDKVSEIKRVWLKVKGE</sequence>
<dbReference type="PANTHER" id="PTHR38826:SF5">
    <property type="entry name" value="RIBONUCLEASE VAPC13"/>
    <property type="match status" value="1"/>
</dbReference>
<dbReference type="SMART" id="SM00670">
    <property type="entry name" value="PINc"/>
    <property type="match status" value="1"/>
</dbReference>
<dbReference type="PANTHER" id="PTHR38826">
    <property type="entry name" value="RIBONUCLEASE VAPC13"/>
    <property type="match status" value="1"/>
</dbReference>
<dbReference type="Proteomes" id="UP000470772">
    <property type="component" value="Unassembled WGS sequence"/>
</dbReference>
<dbReference type="Gene3D" id="3.40.50.1010">
    <property type="entry name" value="5'-nuclease"/>
    <property type="match status" value="1"/>
</dbReference>
<dbReference type="OrthoDB" id="40200at2157"/>
<dbReference type="Pfam" id="PF01850">
    <property type="entry name" value="PIN"/>
    <property type="match status" value="1"/>
</dbReference>
<dbReference type="CDD" id="cd09854">
    <property type="entry name" value="PIN_VapC-like"/>
    <property type="match status" value="1"/>
</dbReference>
<reference evidence="2 3" key="1">
    <citation type="submission" date="2019-10" db="EMBL/GenBank/DDBJ databases">
        <title>Sequencing and Assembly of Multiple Reported Metal-Biooxidizing Members of the Extremely Thermoacidophilic Archaeal Family Sulfolobaceae.</title>
        <authorList>
            <person name="Counts J.A."/>
            <person name="Kelly R.M."/>
        </authorList>
    </citation>
    <scope>NUCLEOTIDE SEQUENCE [LARGE SCALE GENOMIC DNA]</scope>
    <source>
        <strain evidence="2 3">DSM 6482</strain>
    </source>
</reference>
<comment type="caution">
    <text evidence="2">The sequence shown here is derived from an EMBL/GenBank/DDBJ whole genome shotgun (WGS) entry which is preliminary data.</text>
</comment>
<feature type="domain" description="PIN" evidence="1">
    <location>
        <begin position="1"/>
        <end position="119"/>
    </location>
</feature>
<dbReference type="InterPro" id="IPR029060">
    <property type="entry name" value="PIN-like_dom_sf"/>
</dbReference>
<gene>
    <name evidence="2" type="ORF">GC250_05700</name>
</gene>
<dbReference type="RefSeq" id="WP_054838487.1">
    <property type="nucleotide sequence ID" value="NZ_BBBY01000010.1"/>
</dbReference>
<keyword evidence="3" id="KW-1185">Reference proteome</keyword>
<name>A0A6A9QP26_SULME</name>
<dbReference type="InterPro" id="IPR002716">
    <property type="entry name" value="PIN_dom"/>
</dbReference>
<dbReference type="SUPFAM" id="SSF88723">
    <property type="entry name" value="PIN domain-like"/>
    <property type="match status" value="1"/>
</dbReference>
<organism evidence="2 3">
    <name type="scientific">Sulfuracidifex metallicus DSM 6482 = JCM 9184</name>
    <dbReference type="NCBI Taxonomy" id="523847"/>
    <lineage>
        <taxon>Archaea</taxon>
        <taxon>Thermoproteota</taxon>
        <taxon>Thermoprotei</taxon>
        <taxon>Sulfolobales</taxon>
        <taxon>Sulfolobaceae</taxon>
        <taxon>Sulfuracidifex</taxon>
    </lineage>
</organism>